<dbReference type="EMBL" id="ACKY01000114">
    <property type="protein sequence ID" value="EEV87760.1"/>
    <property type="molecule type" value="Genomic_DNA"/>
</dbReference>
<evidence type="ECO:0000313" key="1">
    <source>
        <dbReference type="EMBL" id="EEV87760.1"/>
    </source>
</evidence>
<keyword evidence="2" id="KW-1185">Reference proteome</keyword>
<evidence type="ECO:0000313" key="2">
    <source>
        <dbReference type="Proteomes" id="UP000004870"/>
    </source>
</evidence>
<name>C8NCC6_CARH6</name>
<sequence length="44" mass="5236">MIEGAFRWEGYQTSFSFFYISEFAPLLLRVQFSCLQNKIEKNPV</sequence>
<protein>
    <submittedName>
        <fullName evidence="1">Uncharacterized protein</fullName>
    </submittedName>
</protein>
<proteinExistence type="predicted"/>
<accession>C8NCC6</accession>
<organism evidence="1 2">
    <name type="scientific">Cardiobacterium hominis (strain ATCC 15826 / DSM 8339 / NCTC 10426 / 6573)</name>
    <dbReference type="NCBI Taxonomy" id="638300"/>
    <lineage>
        <taxon>Bacteria</taxon>
        <taxon>Pseudomonadati</taxon>
        <taxon>Pseudomonadota</taxon>
        <taxon>Gammaproteobacteria</taxon>
        <taxon>Cardiobacteriales</taxon>
        <taxon>Cardiobacteriaceae</taxon>
        <taxon>Cardiobacterium</taxon>
    </lineage>
</organism>
<dbReference type="AlphaFoldDB" id="C8NCC6"/>
<comment type="caution">
    <text evidence="1">The sequence shown here is derived from an EMBL/GenBank/DDBJ whole genome shotgun (WGS) entry which is preliminary data.</text>
</comment>
<reference evidence="1 2" key="1">
    <citation type="submission" date="2009-08" db="EMBL/GenBank/DDBJ databases">
        <authorList>
            <person name="Qin X."/>
            <person name="Bachman B."/>
            <person name="Battles P."/>
            <person name="Bell A."/>
            <person name="Bess C."/>
            <person name="Bickham C."/>
            <person name="Chaboub L."/>
            <person name="Chen D."/>
            <person name="Coyle M."/>
            <person name="Deiros D.R."/>
            <person name="Dinh H."/>
            <person name="Forbes L."/>
            <person name="Fowler G."/>
            <person name="Francisco L."/>
            <person name="Fu Q."/>
            <person name="Gubbala S."/>
            <person name="Hale W."/>
            <person name="Han Y."/>
            <person name="Hemphill L."/>
            <person name="Highlander S.K."/>
            <person name="Hirani K."/>
            <person name="Hogues M."/>
            <person name="Jackson L."/>
            <person name="Jakkamsetti A."/>
            <person name="Javaid M."/>
            <person name="Jiang H."/>
            <person name="Korchina V."/>
            <person name="Kovar C."/>
            <person name="Lara F."/>
            <person name="Lee S."/>
            <person name="Mata R."/>
            <person name="Mathew T."/>
            <person name="Moen C."/>
            <person name="Morales K."/>
            <person name="Munidasa M."/>
            <person name="Nazareth L."/>
            <person name="Ngo R."/>
            <person name="Nguyen L."/>
            <person name="Okwuonu G."/>
            <person name="Ongeri F."/>
            <person name="Patil S."/>
            <person name="Petrosino J."/>
            <person name="Pham C."/>
            <person name="Pham P."/>
            <person name="Pu L.-L."/>
            <person name="Puazo M."/>
            <person name="Raj R."/>
            <person name="Reid J."/>
            <person name="Rouhana J."/>
            <person name="Saada N."/>
            <person name="Shang Y."/>
            <person name="Simmons D."/>
            <person name="Thornton R."/>
            <person name="Warren J."/>
            <person name="Weissenberger G."/>
            <person name="Zhang J."/>
            <person name="Zhang L."/>
            <person name="Zhou C."/>
            <person name="Zhu D."/>
            <person name="Muzny D."/>
            <person name="Worley K."/>
            <person name="Gibbs R."/>
        </authorList>
    </citation>
    <scope>NUCLEOTIDE SEQUENCE [LARGE SCALE GENOMIC DNA]</scope>
    <source>
        <strain evidence="2">ATCC 15826 / DSM 8339 / NCTC 10426 / 6573</strain>
    </source>
</reference>
<dbReference type="HOGENOM" id="CLU_3213977_0_0_6"/>
<dbReference type="Proteomes" id="UP000004870">
    <property type="component" value="Unassembled WGS sequence"/>
</dbReference>
<gene>
    <name evidence="1" type="ORF">HMPREF0198_2154</name>
</gene>